<dbReference type="InterPro" id="IPR019775">
    <property type="entry name" value="WD40_repeat_CS"/>
</dbReference>
<dbReference type="PROSITE" id="PS50294">
    <property type="entry name" value="WD_REPEATS_REGION"/>
    <property type="match status" value="2"/>
</dbReference>
<dbReference type="GO" id="GO:0051301">
    <property type="term" value="P:cell division"/>
    <property type="evidence" value="ECO:0007669"/>
    <property type="project" value="UniProtKB-KW"/>
</dbReference>
<keyword evidence="10" id="KW-1185">Reference proteome</keyword>
<dbReference type="PROSITE" id="PS00678">
    <property type="entry name" value="WD_REPEATS_1"/>
    <property type="match status" value="2"/>
</dbReference>
<dbReference type="GO" id="GO:1905786">
    <property type="term" value="P:positive regulation of anaphase-promoting complex-dependent catabolic process"/>
    <property type="evidence" value="ECO:0000318"/>
    <property type="project" value="GO_Central"/>
</dbReference>
<dbReference type="OrthoDB" id="10263272at2759"/>
<dbReference type="InterPro" id="IPR036322">
    <property type="entry name" value="WD40_repeat_dom_sf"/>
</dbReference>
<evidence type="ECO:0000256" key="3">
    <source>
        <dbReference type="ARBA" id="ARBA00022618"/>
    </source>
</evidence>
<evidence type="ECO:0000256" key="2">
    <source>
        <dbReference type="ARBA" id="ARBA00022574"/>
    </source>
</evidence>
<accession>A0A0K9NR19</accession>
<dbReference type="STRING" id="29655.A0A0K9NR19"/>
<dbReference type="SMART" id="SM00320">
    <property type="entry name" value="WD40"/>
    <property type="match status" value="5"/>
</dbReference>
<keyword evidence="6" id="KW-0131">Cell cycle</keyword>
<evidence type="ECO:0000256" key="6">
    <source>
        <dbReference type="ARBA" id="ARBA00023306"/>
    </source>
</evidence>
<sequence>MDEESTPAKKIRRNIPKTPYYVLDAPSLRDDFYSSLLDWSSQNVLAVGLGTSVYMWSPTTTKITKLCDLGPGNNVCSVQWTREGTFVAVGTTLGEIQIWDGIQCKKVRNLNAHDSRTGVLAWNSTFILASGSKDKFIRLQDIRASPMSIAKLGGGHKSEVCSLNWSHDDRELASGGNDDMLLVWNLHLQKTVHRFSEHNAAIKAITWSPHQHGVLASGGGTADKCICIWNTINGDMLRSLNTGSQVCNLEWCKNANEIISTHGFPHNQIVIWNYPSMGKVATLTGHSLRVLYLAMSPDRKKIVTGAGDETLRFWDIFPTRKRTTKELFPVVGLSLLGRAYIR</sequence>
<dbReference type="InterPro" id="IPR033010">
    <property type="entry name" value="Cdc20/Fizzy"/>
</dbReference>
<evidence type="ECO:0000259" key="8">
    <source>
        <dbReference type="Pfam" id="PF24807"/>
    </source>
</evidence>
<evidence type="ECO:0000256" key="4">
    <source>
        <dbReference type="ARBA" id="ARBA00022737"/>
    </source>
</evidence>
<gene>
    <name evidence="9" type="ORF">ZOSMA_6G01470</name>
</gene>
<dbReference type="AlphaFoldDB" id="A0A0K9NR19"/>
<reference evidence="10" key="1">
    <citation type="journal article" date="2016" name="Nature">
        <title>The genome of the seagrass Zostera marina reveals angiosperm adaptation to the sea.</title>
        <authorList>
            <person name="Olsen J.L."/>
            <person name="Rouze P."/>
            <person name="Verhelst B."/>
            <person name="Lin Y.-C."/>
            <person name="Bayer T."/>
            <person name="Collen J."/>
            <person name="Dattolo E."/>
            <person name="De Paoli E."/>
            <person name="Dittami S."/>
            <person name="Maumus F."/>
            <person name="Michel G."/>
            <person name="Kersting A."/>
            <person name="Lauritano C."/>
            <person name="Lohaus R."/>
            <person name="Toepel M."/>
            <person name="Tonon T."/>
            <person name="Vanneste K."/>
            <person name="Amirebrahimi M."/>
            <person name="Brakel J."/>
            <person name="Bostroem C."/>
            <person name="Chovatia M."/>
            <person name="Grimwood J."/>
            <person name="Jenkins J.W."/>
            <person name="Jueterbock A."/>
            <person name="Mraz A."/>
            <person name="Stam W.T."/>
            <person name="Tice H."/>
            <person name="Bornberg-Bauer E."/>
            <person name="Green P.J."/>
            <person name="Pearson G.A."/>
            <person name="Procaccini G."/>
            <person name="Duarte C.M."/>
            <person name="Schmutz J."/>
            <person name="Reusch T.B.H."/>
            <person name="Van de Peer Y."/>
        </authorList>
    </citation>
    <scope>NUCLEOTIDE SEQUENCE [LARGE SCALE GENOMIC DNA]</scope>
    <source>
        <strain evidence="10">cv. Finnish</strain>
    </source>
</reference>
<dbReference type="GO" id="GO:0010997">
    <property type="term" value="F:anaphase-promoting complex binding"/>
    <property type="evidence" value="ECO:0000318"/>
    <property type="project" value="GO_Central"/>
</dbReference>
<evidence type="ECO:0000313" key="9">
    <source>
        <dbReference type="EMBL" id="KMZ59214.1"/>
    </source>
</evidence>
<evidence type="ECO:0000313" key="10">
    <source>
        <dbReference type="Proteomes" id="UP000036987"/>
    </source>
</evidence>
<dbReference type="InterPro" id="IPR001680">
    <property type="entry name" value="WD40_rpt"/>
</dbReference>
<name>A0A0K9NR19_ZOSMR</name>
<evidence type="ECO:0000256" key="1">
    <source>
        <dbReference type="ARBA" id="ARBA00006445"/>
    </source>
</evidence>
<keyword evidence="4" id="KW-0677">Repeat</keyword>
<dbReference type="GO" id="GO:0031145">
    <property type="term" value="P:anaphase-promoting complex-dependent catabolic process"/>
    <property type="evidence" value="ECO:0000318"/>
    <property type="project" value="GO_Central"/>
</dbReference>
<keyword evidence="5" id="KW-0498">Mitosis</keyword>
<feature type="domain" description="CDC20/Fizzy WD40" evidence="8">
    <location>
        <begin position="23"/>
        <end position="314"/>
    </location>
</feature>
<dbReference type="PROSITE" id="PS50082">
    <property type="entry name" value="WD_REPEATS_2"/>
    <property type="match status" value="2"/>
</dbReference>
<organism evidence="9 10">
    <name type="scientific">Zostera marina</name>
    <name type="common">Eelgrass</name>
    <dbReference type="NCBI Taxonomy" id="29655"/>
    <lineage>
        <taxon>Eukaryota</taxon>
        <taxon>Viridiplantae</taxon>
        <taxon>Streptophyta</taxon>
        <taxon>Embryophyta</taxon>
        <taxon>Tracheophyta</taxon>
        <taxon>Spermatophyta</taxon>
        <taxon>Magnoliopsida</taxon>
        <taxon>Liliopsida</taxon>
        <taxon>Zosteraceae</taxon>
        <taxon>Zostera</taxon>
    </lineage>
</organism>
<dbReference type="GO" id="GO:1990757">
    <property type="term" value="F:ubiquitin ligase activator activity"/>
    <property type="evidence" value="ECO:0000318"/>
    <property type="project" value="GO_Central"/>
</dbReference>
<dbReference type="InterPro" id="IPR056150">
    <property type="entry name" value="WD40_CDC20-Fz"/>
</dbReference>
<evidence type="ECO:0000256" key="5">
    <source>
        <dbReference type="ARBA" id="ARBA00022776"/>
    </source>
</evidence>
<dbReference type="Pfam" id="PF24807">
    <property type="entry name" value="WD40_CDC20-Fz"/>
    <property type="match status" value="1"/>
</dbReference>
<feature type="repeat" description="WD" evidence="7">
    <location>
        <begin position="283"/>
        <end position="316"/>
    </location>
</feature>
<dbReference type="InterPro" id="IPR015943">
    <property type="entry name" value="WD40/YVTN_repeat-like_dom_sf"/>
</dbReference>
<comment type="similarity">
    <text evidence="1">Belongs to the WD repeat CDC20/Fizzy family.</text>
</comment>
<dbReference type="PANTHER" id="PTHR19918">
    <property type="entry name" value="CELL DIVISION CYCLE 20 CDC20 FIZZY -RELATED"/>
    <property type="match status" value="1"/>
</dbReference>
<dbReference type="PANTHER" id="PTHR19918:SF36">
    <property type="entry name" value="PROTEIN FIZZY-RELATED 3"/>
    <property type="match status" value="1"/>
</dbReference>
<dbReference type="SUPFAM" id="SSF50978">
    <property type="entry name" value="WD40 repeat-like"/>
    <property type="match status" value="1"/>
</dbReference>
<proteinExistence type="inferred from homology"/>
<dbReference type="GO" id="GO:0005680">
    <property type="term" value="C:anaphase-promoting complex"/>
    <property type="evidence" value="ECO:0000318"/>
    <property type="project" value="GO_Central"/>
</dbReference>
<dbReference type="Gene3D" id="2.130.10.10">
    <property type="entry name" value="YVTN repeat-like/Quinoprotein amine dehydrogenase"/>
    <property type="match status" value="1"/>
</dbReference>
<evidence type="ECO:0000256" key="7">
    <source>
        <dbReference type="PROSITE-ProRule" id="PRU00221"/>
    </source>
</evidence>
<keyword evidence="3" id="KW-0132">Cell division</keyword>
<comment type="caution">
    <text evidence="9">The sequence shown here is derived from an EMBL/GenBank/DDBJ whole genome shotgun (WGS) entry which is preliminary data.</text>
</comment>
<protein>
    <submittedName>
        <fullName evidence="9">Protein FIZZY-RELATED 3</fullName>
    </submittedName>
</protein>
<dbReference type="EMBL" id="LFYR01001803">
    <property type="protein sequence ID" value="KMZ59214.1"/>
    <property type="molecule type" value="Genomic_DNA"/>
</dbReference>
<feature type="repeat" description="WD" evidence="7">
    <location>
        <begin position="153"/>
        <end position="194"/>
    </location>
</feature>
<dbReference type="Proteomes" id="UP000036987">
    <property type="component" value="Unassembled WGS sequence"/>
</dbReference>
<keyword evidence="2 7" id="KW-0853">WD repeat</keyword>